<reference evidence="1" key="1">
    <citation type="submission" date="2021-03" db="EMBL/GenBank/DDBJ databases">
        <title>Draft genome sequence of rust myrtle Austropuccinia psidii MF-1, a brazilian biotype.</title>
        <authorList>
            <person name="Quecine M.C."/>
            <person name="Pachon D.M.R."/>
            <person name="Bonatelli M.L."/>
            <person name="Correr F.H."/>
            <person name="Franceschini L.M."/>
            <person name="Leite T.F."/>
            <person name="Margarido G.R.A."/>
            <person name="Almeida C.A."/>
            <person name="Ferrarezi J.A."/>
            <person name="Labate C.A."/>
        </authorList>
    </citation>
    <scope>NUCLEOTIDE SEQUENCE</scope>
    <source>
        <strain evidence="1">MF-1</strain>
    </source>
</reference>
<accession>A0A9Q3BQ21</accession>
<comment type="caution">
    <text evidence="1">The sequence shown here is derived from an EMBL/GenBank/DDBJ whole genome shotgun (WGS) entry which is preliminary data.</text>
</comment>
<keyword evidence="2" id="KW-1185">Reference proteome</keyword>
<dbReference type="OrthoDB" id="2194665at2759"/>
<protein>
    <submittedName>
        <fullName evidence="1">Uncharacterized protein</fullName>
    </submittedName>
</protein>
<dbReference type="Proteomes" id="UP000765509">
    <property type="component" value="Unassembled WGS sequence"/>
</dbReference>
<dbReference type="EMBL" id="AVOT02002154">
    <property type="protein sequence ID" value="MBW0469342.1"/>
    <property type="molecule type" value="Genomic_DNA"/>
</dbReference>
<evidence type="ECO:0000313" key="1">
    <source>
        <dbReference type="EMBL" id="MBW0469342.1"/>
    </source>
</evidence>
<gene>
    <name evidence="1" type="ORF">O181_009057</name>
</gene>
<dbReference type="AlphaFoldDB" id="A0A9Q3BQ21"/>
<organism evidence="1 2">
    <name type="scientific">Austropuccinia psidii MF-1</name>
    <dbReference type="NCBI Taxonomy" id="1389203"/>
    <lineage>
        <taxon>Eukaryota</taxon>
        <taxon>Fungi</taxon>
        <taxon>Dikarya</taxon>
        <taxon>Basidiomycota</taxon>
        <taxon>Pucciniomycotina</taxon>
        <taxon>Pucciniomycetes</taxon>
        <taxon>Pucciniales</taxon>
        <taxon>Sphaerophragmiaceae</taxon>
        <taxon>Austropuccinia</taxon>
    </lineage>
</organism>
<sequence length="96" mass="11351">MVFFQQIQPVASYIRRRENKFPLPFPVTQVFQQREGWPIWVTRDDSNMANDGEDSVASFFRRDDRSIREVITYPNDRVIPVTASEEMAAEFGWYEA</sequence>
<proteinExistence type="predicted"/>
<evidence type="ECO:0000313" key="2">
    <source>
        <dbReference type="Proteomes" id="UP000765509"/>
    </source>
</evidence>
<name>A0A9Q3BQ21_9BASI</name>